<dbReference type="GO" id="GO:0050819">
    <property type="term" value="P:negative regulation of coagulation"/>
    <property type="evidence" value="ECO:0007669"/>
    <property type="project" value="InterPro"/>
</dbReference>
<dbReference type="PRINTS" id="PR00201">
    <property type="entry name" value="ANNEXINV"/>
</dbReference>
<evidence type="ECO:0000256" key="1">
    <source>
        <dbReference type="ARBA" id="ARBA00007831"/>
    </source>
</evidence>
<dbReference type="GO" id="GO:0005634">
    <property type="term" value="C:nucleus"/>
    <property type="evidence" value="ECO:0007669"/>
    <property type="project" value="TreeGrafter"/>
</dbReference>
<dbReference type="Ensembl" id="ENSLLET00000039438.1">
    <property type="protein sequence ID" value="ENSLLEP00000037968.1"/>
    <property type="gene ID" value="ENSLLEG00000024071.1"/>
</dbReference>
<reference evidence="7" key="2">
    <citation type="submission" date="2025-09" db="UniProtKB">
        <authorList>
            <consortium name="Ensembl"/>
        </authorList>
    </citation>
    <scope>IDENTIFICATION</scope>
</reference>
<dbReference type="PRINTS" id="PR00196">
    <property type="entry name" value="ANNEXIN"/>
</dbReference>
<dbReference type="GO" id="GO:0012506">
    <property type="term" value="C:vesicle membrane"/>
    <property type="evidence" value="ECO:0007669"/>
    <property type="project" value="TreeGrafter"/>
</dbReference>
<dbReference type="InterPro" id="IPR018502">
    <property type="entry name" value="Annexin_repeat"/>
</dbReference>
<evidence type="ECO:0000313" key="7">
    <source>
        <dbReference type="Ensembl" id="ENSLLEP00000037968.1"/>
    </source>
</evidence>
<dbReference type="PANTHER" id="PTHR10502:SF122">
    <property type="entry name" value="ANNEXIN A9"/>
    <property type="match status" value="1"/>
</dbReference>
<accession>A0A8C5WH59</accession>
<evidence type="ECO:0000256" key="5">
    <source>
        <dbReference type="ARBA" id="ARBA00023302"/>
    </source>
</evidence>
<organism evidence="7 8">
    <name type="scientific">Leptobrachium leishanense</name>
    <name type="common">Leishan spiny toad</name>
    <dbReference type="NCBI Taxonomy" id="445787"/>
    <lineage>
        <taxon>Eukaryota</taxon>
        <taxon>Metazoa</taxon>
        <taxon>Chordata</taxon>
        <taxon>Craniata</taxon>
        <taxon>Vertebrata</taxon>
        <taxon>Euteleostomi</taxon>
        <taxon>Amphibia</taxon>
        <taxon>Batrachia</taxon>
        <taxon>Anura</taxon>
        <taxon>Pelobatoidea</taxon>
        <taxon>Megophryidae</taxon>
        <taxon>Leptobrachium</taxon>
    </lineage>
</organism>
<dbReference type="InterPro" id="IPR002392">
    <property type="entry name" value="ANX5"/>
</dbReference>
<evidence type="ECO:0000313" key="8">
    <source>
        <dbReference type="Proteomes" id="UP000694569"/>
    </source>
</evidence>
<dbReference type="PROSITE" id="PS51897">
    <property type="entry name" value="ANNEXIN_2"/>
    <property type="match status" value="4"/>
</dbReference>
<keyword evidence="3 6" id="KW-0106">Calcium</keyword>
<evidence type="ECO:0000256" key="3">
    <source>
        <dbReference type="ARBA" id="ARBA00022837"/>
    </source>
</evidence>
<dbReference type="Proteomes" id="UP000694569">
    <property type="component" value="Unplaced"/>
</dbReference>
<dbReference type="PROSITE" id="PS00223">
    <property type="entry name" value="ANNEXIN_1"/>
    <property type="match status" value="1"/>
</dbReference>
<dbReference type="Pfam" id="PF00191">
    <property type="entry name" value="Annexin"/>
    <property type="match status" value="4"/>
</dbReference>
<dbReference type="SMART" id="SM00335">
    <property type="entry name" value="ANX"/>
    <property type="match status" value="4"/>
</dbReference>
<evidence type="ECO:0000256" key="6">
    <source>
        <dbReference type="RuleBase" id="RU003540"/>
    </source>
</evidence>
<dbReference type="SUPFAM" id="SSF47874">
    <property type="entry name" value="Annexin"/>
    <property type="match status" value="1"/>
</dbReference>
<evidence type="ECO:0000256" key="2">
    <source>
        <dbReference type="ARBA" id="ARBA00022737"/>
    </source>
</evidence>
<keyword evidence="4 6" id="KW-0041">Annexin</keyword>
<dbReference type="InterPro" id="IPR001464">
    <property type="entry name" value="Annexin"/>
</dbReference>
<reference evidence="7" key="1">
    <citation type="submission" date="2025-08" db="UniProtKB">
        <authorList>
            <consortium name="Ensembl"/>
        </authorList>
    </citation>
    <scope>IDENTIFICATION</scope>
</reference>
<keyword evidence="5 6" id="KW-0111">Calcium/phospholipid-binding</keyword>
<dbReference type="FunFam" id="1.10.220.10:FF:000022">
    <property type="entry name" value="Annexin A5"/>
    <property type="match status" value="1"/>
</dbReference>
<proteinExistence type="inferred from homology"/>
<dbReference type="InterPro" id="IPR037104">
    <property type="entry name" value="Annexin_sf"/>
</dbReference>
<dbReference type="AlphaFoldDB" id="A0A8C5WH59"/>
<dbReference type="GO" id="GO:0005544">
    <property type="term" value="F:calcium-dependent phospholipid binding"/>
    <property type="evidence" value="ECO:0007669"/>
    <property type="project" value="UniProtKB-KW"/>
</dbReference>
<protein>
    <recommendedName>
        <fullName evidence="6">Annexin</fullName>
    </recommendedName>
</protein>
<keyword evidence="8" id="KW-1185">Reference proteome</keyword>
<dbReference type="GO" id="GO:0005509">
    <property type="term" value="F:calcium ion binding"/>
    <property type="evidence" value="ECO:0007669"/>
    <property type="project" value="InterPro"/>
</dbReference>
<dbReference type="GO" id="GO:0005886">
    <property type="term" value="C:plasma membrane"/>
    <property type="evidence" value="ECO:0007669"/>
    <property type="project" value="TreeGrafter"/>
</dbReference>
<dbReference type="FunFam" id="1.10.220.10:FF:000003">
    <property type="entry name" value="Annexin"/>
    <property type="match status" value="1"/>
</dbReference>
<dbReference type="OrthoDB" id="37886at2759"/>
<dbReference type="PANTHER" id="PTHR10502">
    <property type="entry name" value="ANNEXIN"/>
    <property type="match status" value="1"/>
</dbReference>
<comment type="similarity">
    <text evidence="1 6">Belongs to the annexin family.</text>
</comment>
<dbReference type="FunFam" id="1.10.220.10:FF:000002">
    <property type="entry name" value="Annexin"/>
    <property type="match status" value="1"/>
</dbReference>
<dbReference type="GO" id="GO:0005737">
    <property type="term" value="C:cytoplasm"/>
    <property type="evidence" value="ECO:0007669"/>
    <property type="project" value="TreeGrafter"/>
</dbReference>
<dbReference type="Gene3D" id="1.10.220.10">
    <property type="entry name" value="Annexin"/>
    <property type="match status" value="4"/>
</dbReference>
<keyword evidence="2 6" id="KW-0677">Repeat</keyword>
<dbReference type="GO" id="GO:0001786">
    <property type="term" value="F:phosphatidylserine binding"/>
    <property type="evidence" value="ECO:0007669"/>
    <property type="project" value="TreeGrafter"/>
</dbReference>
<evidence type="ECO:0000256" key="4">
    <source>
        <dbReference type="ARBA" id="ARBA00023216"/>
    </source>
</evidence>
<sequence>MEAARDLNPRNSLEKKPEMTVIQELLNSLHLADKTAAWGTLGTVRAQKSFEPEIAVERLKENLSSKGSRQATIDVVSDLNNEQRQELQKVYKTVTQQDLIANVKKALSGDLEEAIVGLLKKPAHYDAQELKAAMKGIGTDEAALTEILTTRSNQQLQEIQNVFREEFKTELEKSITSDTSEPYTGLLIALAKGKREKDSGVLDYLRIDQDAQILSELGPKKTPNTAKWITIMAERSPRHLQKVFDKYKETNSVDIEEAIKKHFKGDFERGLLTVVSVSRNTPLYFADKLYNAMKGLGTKEKTLTRVLISRSEIDLLSIRVEFRKKYGKSLYSYIQSDVKGDYQACLLSLCRAEDI</sequence>
<dbReference type="GeneTree" id="ENSGT00940000154257"/>
<comment type="domain">
    <text evidence="6">A pair of annexin repeats may form one binding site for calcium and phospholipid.</text>
</comment>
<dbReference type="InterPro" id="IPR018252">
    <property type="entry name" value="Annexin_repeat_CS"/>
</dbReference>
<name>A0A8C5WH59_9ANUR</name>